<dbReference type="AlphaFoldDB" id="A0A238UA41"/>
<gene>
    <name evidence="1" type="ORF">TJEJU_1540</name>
</gene>
<organism evidence="1 2">
    <name type="scientific">Tenacibaculum jejuense</name>
    <dbReference type="NCBI Taxonomy" id="584609"/>
    <lineage>
        <taxon>Bacteria</taxon>
        <taxon>Pseudomonadati</taxon>
        <taxon>Bacteroidota</taxon>
        <taxon>Flavobacteriia</taxon>
        <taxon>Flavobacteriales</taxon>
        <taxon>Flavobacteriaceae</taxon>
        <taxon>Tenacibaculum</taxon>
    </lineage>
</organism>
<accession>A0A238UA41</accession>
<protein>
    <submittedName>
        <fullName evidence="1">Uncharacterized protein</fullName>
    </submittedName>
</protein>
<evidence type="ECO:0000313" key="2">
    <source>
        <dbReference type="Proteomes" id="UP000215214"/>
    </source>
</evidence>
<evidence type="ECO:0000313" key="1">
    <source>
        <dbReference type="EMBL" id="SNR15270.1"/>
    </source>
</evidence>
<dbReference type="KEGG" id="tje:TJEJU_1540"/>
<dbReference type="RefSeq" id="WP_095070874.1">
    <property type="nucleotide sequence ID" value="NZ_LT899436.1"/>
</dbReference>
<proteinExistence type="predicted"/>
<keyword evidence="2" id="KW-1185">Reference proteome</keyword>
<dbReference type="OrthoDB" id="1121857at2"/>
<name>A0A238UA41_9FLAO</name>
<dbReference type="EMBL" id="LT899436">
    <property type="protein sequence ID" value="SNR15270.1"/>
    <property type="molecule type" value="Genomic_DNA"/>
</dbReference>
<sequence>MASVKNLKKDINYTLGDIIEECYLWELENPGADTATSQGIIDEAITAFDELLDKVNAKDVENKRSHFKSISSELEQKAKALVDKVNAL</sequence>
<dbReference type="Proteomes" id="UP000215214">
    <property type="component" value="Chromosome TJEJU"/>
</dbReference>
<reference evidence="1 2" key="1">
    <citation type="submission" date="2017-07" db="EMBL/GenBank/DDBJ databases">
        <authorList>
            <person name="Sun Z.S."/>
            <person name="Albrecht U."/>
            <person name="Echele G."/>
            <person name="Lee C.C."/>
        </authorList>
    </citation>
    <scope>NUCLEOTIDE SEQUENCE [LARGE SCALE GENOMIC DNA]</scope>
    <source>
        <strain evidence="2">type strain: KCTC 22618</strain>
    </source>
</reference>